<dbReference type="InterPro" id="IPR039742">
    <property type="entry name" value="Shq1"/>
</dbReference>
<sequence>MLIPRCELTQSDDKVFITIYAPYAVVADSEIYVDEDDFRFFSKPYYLRLKLPGGVLETGNKCVTYETDGGKFIVTLEKAVPSETFPNLDLISSLLVKRTNKFPTAPTIIVEGEDEYQEDSNTEEEDCFLSHFDEVIDQNEAKINIGTGPLTQQKYGFCNKYSNSFQGFTYEVGELFDLPEPDVTQASTRSQLRKEREKKDFSEDHYLADYFNAEVIEDAMKYTAPWEMDMLQNNFSSLGSLDADEFDQLKNIICHRWIRLQKKYITLGLVDILLAYCYDHRSTEEEPTSESAWTINKLSSTLCWCERFESLNDVIVAFIRRSLCYPLLRNWELSLRVIYDVQLLLMSSKLYLQKCLLKIHKLFNASEPRYLLNRIYIDDYCHWIAYVDTSELVSIAKEISE</sequence>
<organism evidence="4 5">
    <name type="scientific">Diploptera punctata</name>
    <name type="common">Pacific beetle cockroach</name>
    <dbReference type="NCBI Taxonomy" id="6984"/>
    <lineage>
        <taxon>Eukaryota</taxon>
        <taxon>Metazoa</taxon>
        <taxon>Ecdysozoa</taxon>
        <taxon>Arthropoda</taxon>
        <taxon>Hexapoda</taxon>
        <taxon>Insecta</taxon>
        <taxon>Pterygota</taxon>
        <taxon>Neoptera</taxon>
        <taxon>Polyneoptera</taxon>
        <taxon>Dictyoptera</taxon>
        <taxon>Blattodea</taxon>
        <taxon>Blaberoidea</taxon>
        <taxon>Blaberidae</taxon>
        <taxon>Diplopterinae</taxon>
        <taxon>Diploptera</taxon>
    </lineage>
</organism>
<dbReference type="GO" id="GO:0051082">
    <property type="term" value="F:unfolded protein binding"/>
    <property type="evidence" value="ECO:0007669"/>
    <property type="project" value="TreeGrafter"/>
</dbReference>
<evidence type="ECO:0000256" key="2">
    <source>
        <dbReference type="ARBA" id="ARBA00013750"/>
    </source>
</evidence>
<reference evidence="4" key="1">
    <citation type="journal article" date="2023" name="IScience">
        <title>Live-bearing cockroach genome reveals convergent evolutionary mechanisms linked to viviparity in insects and beyond.</title>
        <authorList>
            <person name="Fouks B."/>
            <person name="Harrison M.C."/>
            <person name="Mikhailova A.A."/>
            <person name="Marchal E."/>
            <person name="English S."/>
            <person name="Carruthers M."/>
            <person name="Jennings E.C."/>
            <person name="Chiamaka E.L."/>
            <person name="Frigard R.A."/>
            <person name="Pippel M."/>
            <person name="Attardo G.M."/>
            <person name="Benoit J.B."/>
            <person name="Bornberg-Bauer E."/>
            <person name="Tobe S.S."/>
        </authorList>
    </citation>
    <scope>NUCLEOTIDE SEQUENCE</scope>
    <source>
        <strain evidence="4">Stay&amp;Tobe</strain>
    </source>
</reference>
<dbReference type="GO" id="GO:0005737">
    <property type="term" value="C:cytoplasm"/>
    <property type="evidence" value="ECO:0007669"/>
    <property type="project" value="TreeGrafter"/>
</dbReference>
<dbReference type="InterPro" id="IPR048696">
    <property type="entry name" value="SHQ1-like_CS"/>
</dbReference>
<dbReference type="InterPro" id="IPR007052">
    <property type="entry name" value="CS_dom"/>
</dbReference>
<reference evidence="4" key="2">
    <citation type="submission" date="2023-05" db="EMBL/GenBank/DDBJ databases">
        <authorList>
            <person name="Fouks B."/>
        </authorList>
    </citation>
    <scope>NUCLEOTIDE SEQUENCE</scope>
    <source>
        <strain evidence="4">Stay&amp;Tobe</strain>
        <tissue evidence="4">Testes</tissue>
    </source>
</reference>
<dbReference type="EMBL" id="JASPKZ010000043">
    <property type="protein sequence ID" value="KAJ9600861.1"/>
    <property type="molecule type" value="Genomic_DNA"/>
</dbReference>
<evidence type="ECO:0000259" key="3">
    <source>
        <dbReference type="PROSITE" id="PS51203"/>
    </source>
</evidence>
<dbReference type="InterPro" id="IPR007009">
    <property type="entry name" value="Shq1_C"/>
</dbReference>
<protein>
    <recommendedName>
        <fullName evidence="2">Protein SHQ1 homolog</fullName>
    </recommendedName>
</protein>
<feature type="domain" description="CS" evidence="3">
    <location>
        <begin position="1"/>
        <end position="89"/>
    </location>
</feature>
<comment type="similarity">
    <text evidence="1">Belongs to the SHQ1 family.</text>
</comment>
<dbReference type="Pfam" id="PF04925">
    <property type="entry name" value="SHQ1"/>
    <property type="match status" value="1"/>
</dbReference>
<dbReference type="SUPFAM" id="SSF49764">
    <property type="entry name" value="HSP20-like chaperones"/>
    <property type="match status" value="1"/>
</dbReference>
<dbReference type="InterPro" id="IPR008978">
    <property type="entry name" value="HSP20-like_chaperone"/>
</dbReference>
<feature type="non-terminal residue" evidence="4">
    <location>
        <position position="401"/>
    </location>
</feature>
<accession>A0AAD8AKP7</accession>
<dbReference type="PANTHER" id="PTHR12967">
    <property type="entry name" value="PROTEIN SHQ1 HOMOLOG"/>
    <property type="match status" value="1"/>
</dbReference>
<name>A0AAD8AKP7_DIPPU</name>
<dbReference type="PANTHER" id="PTHR12967:SF0">
    <property type="entry name" value="PROTEIN SHQ1 HOMOLOG"/>
    <property type="match status" value="1"/>
</dbReference>
<comment type="caution">
    <text evidence="4">The sequence shown here is derived from an EMBL/GenBank/DDBJ whole genome shotgun (WGS) entry which is preliminary data.</text>
</comment>
<evidence type="ECO:0000256" key="1">
    <source>
        <dbReference type="ARBA" id="ARBA00005607"/>
    </source>
</evidence>
<dbReference type="PROSITE" id="PS51203">
    <property type="entry name" value="CS"/>
    <property type="match status" value="1"/>
</dbReference>
<dbReference type="GO" id="GO:0000493">
    <property type="term" value="P:box H/ACA snoRNP assembly"/>
    <property type="evidence" value="ECO:0007669"/>
    <property type="project" value="InterPro"/>
</dbReference>
<evidence type="ECO:0000313" key="4">
    <source>
        <dbReference type="EMBL" id="KAJ9600861.1"/>
    </source>
</evidence>
<dbReference type="Gene3D" id="2.60.40.790">
    <property type="match status" value="1"/>
</dbReference>
<gene>
    <name evidence="4" type="ORF">L9F63_000973</name>
</gene>
<dbReference type="AlphaFoldDB" id="A0AAD8AKP7"/>
<keyword evidence="5" id="KW-1185">Reference proteome</keyword>
<proteinExistence type="inferred from homology"/>
<dbReference type="CDD" id="cd06463">
    <property type="entry name" value="p23_like"/>
    <property type="match status" value="1"/>
</dbReference>
<dbReference type="Proteomes" id="UP001233999">
    <property type="component" value="Unassembled WGS sequence"/>
</dbReference>
<evidence type="ECO:0000313" key="5">
    <source>
        <dbReference type="Proteomes" id="UP001233999"/>
    </source>
</evidence>
<dbReference type="Pfam" id="PF21413">
    <property type="entry name" value="SHQ1-like_CS"/>
    <property type="match status" value="1"/>
</dbReference>
<dbReference type="GO" id="GO:0005654">
    <property type="term" value="C:nucleoplasm"/>
    <property type="evidence" value="ECO:0007669"/>
    <property type="project" value="TreeGrafter"/>
</dbReference>